<sequence length="206" mass="22386">MLASCGRALAATARAGGICWSNAGSASLTSTQLLQAAASQSNAQQQHVRSTASDASSEGQQPTPGVHVVPFPQLSPPMHTGRLTKWLKQPGDRVELYDVLFEVTHTHTTEELYRVHTHTHTTQLLVESHEEGWLAKHLVEADHNQPLQVGTPVGVLCEEEDQVAALKHYSCPTTNVYDPKQPQVHTLSWQSFLKSGEGKSSNCCMG</sequence>
<accession>A0ABQ7G1B0</accession>
<dbReference type="PANTHER" id="PTHR23151:SF90">
    <property type="entry name" value="DIHYDROLIPOYLLYSINE-RESIDUE ACETYLTRANSFERASE COMPONENT OF PYRUVATE DEHYDROGENASE COMPLEX, MITOCHONDRIAL-RELATED"/>
    <property type="match status" value="1"/>
</dbReference>
<feature type="region of interest" description="Disordered" evidence="1">
    <location>
        <begin position="39"/>
        <end position="67"/>
    </location>
</feature>
<keyword evidence="3" id="KW-1185">Reference proteome</keyword>
<gene>
    <name evidence="2" type="ORF">DUNSADRAFT_17680</name>
</gene>
<reference evidence="2" key="1">
    <citation type="submission" date="2017-08" db="EMBL/GenBank/DDBJ databases">
        <authorList>
            <person name="Polle J.E."/>
            <person name="Barry K."/>
            <person name="Cushman J."/>
            <person name="Schmutz J."/>
            <person name="Tran D."/>
            <person name="Hathwaick L.T."/>
            <person name="Yim W.C."/>
            <person name="Jenkins J."/>
            <person name="Mckie-Krisberg Z.M."/>
            <person name="Prochnik S."/>
            <person name="Lindquist E."/>
            <person name="Dockter R.B."/>
            <person name="Adam C."/>
            <person name="Molina H."/>
            <person name="Bunkerborg J."/>
            <person name="Jin E."/>
            <person name="Buchheim M."/>
            <person name="Magnuson J."/>
        </authorList>
    </citation>
    <scope>NUCLEOTIDE SEQUENCE</scope>
    <source>
        <strain evidence="2">CCAP 19/18</strain>
    </source>
</reference>
<dbReference type="InterPro" id="IPR045257">
    <property type="entry name" value="E2/Pdx1"/>
</dbReference>
<dbReference type="Proteomes" id="UP000815325">
    <property type="component" value="Unassembled WGS sequence"/>
</dbReference>
<evidence type="ECO:0000256" key="1">
    <source>
        <dbReference type="SAM" id="MobiDB-lite"/>
    </source>
</evidence>
<feature type="compositionally biased region" description="Polar residues" evidence="1">
    <location>
        <begin position="47"/>
        <end position="63"/>
    </location>
</feature>
<evidence type="ECO:0008006" key="4">
    <source>
        <dbReference type="Google" id="ProtNLM"/>
    </source>
</evidence>
<organism evidence="2 3">
    <name type="scientific">Dunaliella salina</name>
    <name type="common">Green alga</name>
    <name type="synonym">Protococcus salinus</name>
    <dbReference type="NCBI Taxonomy" id="3046"/>
    <lineage>
        <taxon>Eukaryota</taxon>
        <taxon>Viridiplantae</taxon>
        <taxon>Chlorophyta</taxon>
        <taxon>core chlorophytes</taxon>
        <taxon>Chlorophyceae</taxon>
        <taxon>CS clade</taxon>
        <taxon>Chlamydomonadales</taxon>
        <taxon>Dunaliellaceae</taxon>
        <taxon>Dunaliella</taxon>
    </lineage>
</organism>
<protein>
    <recommendedName>
        <fullName evidence="4">Lipoyl-binding domain-containing protein</fullName>
    </recommendedName>
</protein>
<dbReference type="Gene3D" id="2.40.50.100">
    <property type="match status" value="1"/>
</dbReference>
<dbReference type="PANTHER" id="PTHR23151">
    <property type="entry name" value="DIHYDROLIPOAMIDE ACETYL/SUCCINYL-TRANSFERASE-RELATED"/>
    <property type="match status" value="1"/>
</dbReference>
<dbReference type="InterPro" id="IPR011053">
    <property type="entry name" value="Single_hybrid_motif"/>
</dbReference>
<dbReference type="CDD" id="cd06849">
    <property type="entry name" value="lipoyl_domain"/>
    <property type="match status" value="1"/>
</dbReference>
<dbReference type="SUPFAM" id="SSF51230">
    <property type="entry name" value="Single hybrid motif"/>
    <property type="match status" value="1"/>
</dbReference>
<comment type="caution">
    <text evidence="2">The sequence shown here is derived from an EMBL/GenBank/DDBJ whole genome shotgun (WGS) entry which is preliminary data.</text>
</comment>
<name>A0ABQ7G1B0_DUNSA</name>
<evidence type="ECO:0000313" key="2">
    <source>
        <dbReference type="EMBL" id="KAF5828394.1"/>
    </source>
</evidence>
<dbReference type="EMBL" id="MU070310">
    <property type="protein sequence ID" value="KAF5828394.1"/>
    <property type="molecule type" value="Genomic_DNA"/>
</dbReference>
<evidence type="ECO:0000313" key="3">
    <source>
        <dbReference type="Proteomes" id="UP000815325"/>
    </source>
</evidence>
<proteinExistence type="predicted"/>